<name>A0AA39KUR4_MICHY</name>
<evidence type="ECO:0000313" key="2">
    <source>
        <dbReference type="EMBL" id="KAK0174505.1"/>
    </source>
</evidence>
<protein>
    <recommendedName>
        <fullName evidence="4">Peptidase M12B domain-containing protein</fullName>
    </recommendedName>
</protein>
<comment type="caution">
    <text evidence="2">The sequence shown here is derived from an EMBL/GenBank/DDBJ whole genome shotgun (WGS) entry which is preliminary data.</text>
</comment>
<feature type="chain" id="PRO_5041335124" description="Peptidase M12B domain-containing protein" evidence="1">
    <location>
        <begin position="18"/>
        <end position="545"/>
    </location>
</feature>
<evidence type="ECO:0008006" key="4">
    <source>
        <dbReference type="Google" id="ProtNLM"/>
    </source>
</evidence>
<proteinExistence type="predicted"/>
<dbReference type="EMBL" id="JAQQBR010000006">
    <property type="protein sequence ID" value="KAK0174505.1"/>
    <property type="molecule type" value="Genomic_DNA"/>
</dbReference>
<dbReference type="GO" id="GO:0008237">
    <property type="term" value="F:metallopeptidase activity"/>
    <property type="evidence" value="ECO:0007669"/>
    <property type="project" value="InterPro"/>
</dbReference>
<sequence length="545" mass="62679">MNLIFLILLSQFVFIHGFGPVSSSKDSNPNSLNVEAGTSHDPLIPLRRLKMEIMSENDELLLGYVNLKLTKRSLANENLPIWILKGVVDSNNLENKYTSDLVQNNKVMWKLGKFSIYQQPETSSALVYFHKRRQFDGMIGYEILIRRLPIEVINSEGETRRQIGKHGVYRQPNYQGHTNTRSYLPDQNAAGVNYQFYKKTYQGRLYDGYPEVLVIISWDVAKDWTKFITNKSNFYTTIVSEVITLFNGVDMLYSKLKETKIQINIAGIIIGTEKESFAFLEECYQVLTEAPKPIVKKLNAICINANIISYLKARQNKISRDSYDAVVFLTREKLFYIKSDDPLNHKNENFMSLQGLALYNRKLAEYKKRNVDVILPATITDDGYFQNYPTIAHELGHLMSVLHDNPPYFTDDGECCGYLLKTFSDTCNKCLSWSETSEKSFNFFYRSPNCCSFINEPRSLLPPRRHPMLTADQQCQCYGYEKALRFREFSENFCSTNLECIGSYGEVQLAAIPMDGTPHGLDDKVCWDEMSQVTQIFKSILVINV</sequence>
<dbReference type="AlphaFoldDB" id="A0AA39KUR4"/>
<keyword evidence="1" id="KW-0732">Signal</keyword>
<dbReference type="SUPFAM" id="SSF55486">
    <property type="entry name" value="Metalloproteases ('zincins'), catalytic domain"/>
    <property type="match status" value="1"/>
</dbReference>
<evidence type="ECO:0000256" key="1">
    <source>
        <dbReference type="SAM" id="SignalP"/>
    </source>
</evidence>
<feature type="signal peptide" evidence="1">
    <location>
        <begin position="1"/>
        <end position="17"/>
    </location>
</feature>
<dbReference type="InterPro" id="IPR024079">
    <property type="entry name" value="MetalloPept_cat_dom_sf"/>
</dbReference>
<accession>A0AA39KUR4</accession>
<gene>
    <name evidence="2" type="ORF">PV327_010267</name>
</gene>
<dbReference type="Proteomes" id="UP001168972">
    <property type="component" value="Unassembled WGS sequence"/>
</dbReference>
<reference evidence="2" key="1">
    <citation type="journal article" date="2023" name="bioRxiv">
        <title>Scaffold-level genome assemblies of two parasitoid biocontrol wasps reveal the parthenogenesis mechanism and an associated novel virus.</title>
        <authorList>
            <person name="Inwood S."/>
            <person name="Skelly J."/>
            <person name="Guhlin J."/>
            <person name="Harrop T."/>
            <person name="Goldson S."/>
            <person name="Dearden P."/>
        </authorList>
    </citation>
    <scope>NUCLEOTIDE SEQUENCE</scope>
    <source>
        <strain evidence="2">Lincoln</strain>
        <tissue evidence="2">Whole body</tissue>
    </source>
</reference>
<dbReference type="Gene3D" id="3.40.390.10">
    <property type="entry name" value="Collagenase (Catalytic Domain)"/>
    <property type="match status" value="1"/>
</dbReference>
<evidence type="ECO:0000313" key="3">
    <source>
        <dbReference type="Proteomes" id="UP001168972"/>
    </source>
</evidence>
<organism evidence="2 3">
    <name type="scientific">Microctonus hyperodae</name>
    <name type="common">Parasitoid wasp</name>
    <dbReference type="NCBI Taxonomy" id="165561"/>
    <lineage>
        <taxon>Eukaryota</taxon>
        <taxon>Metazoa</taxon>
        <taxon>Ecdysozoa</taxon>
        <taxon>Arthropoda</taxon>
        <taxon>Hexapoda</taxon>
        <taxon>Insecta</taxon>
        <taxon>Pterygota</taxon>
        <taxon>Neoptera</taxon>
        <taxon>Endopterygota</taxon>
        <taxon>Hymenoptera</taxon>
        <taxon>Apocrita</taxon>
        <taxon>Ichneumonoidea</taxon>
        <taxon>Braconidae</taxon>
        <taxon>Euphorinae</taxon>
        <taxon>Microctonus</taxon>
    </lineage>
</organism>
<reference evidence="2" key="2">
    <citation type="submission" date="2023-03" db="EMBL/GenBank/DDBJ databases">
        <authorList>
            <person name="Inwood S.N."/>
            <person name="Skelly J.G."/>
            <person name="Guhlin J."/>
            <person name="Harrop T.W.R."/>
            <person name="Goldson S.G."/>
            <person name="Dearden P.K."/>
        </authorList>
    </citation>
    <scope>NUCLEOTIDE SEQUENCE</scope>
    <source>
        <strain evidence="2">Lincoln</strain>
        <tissue evidence="2">Whole body</tissue>
    </source>
</reference>
<keyword evidence="3" id="KW-1185">Reference proteome</keyword>